<feature type="transmembrane region" description="Helical" evidence="1">
    <location>
        <begin position="222"/>
        <end position="241"/>
    </location>
</feature>
<feature type="transmembrane region" description="Helical" evidence="1">
    <location>
        <begin position="68"/>
        <end position="86"/>
    </location>
</feature>
<keyword evidence="1" id="KW-0472">Membrane</keyword>
<keyword evidence="1" id="KW-1133">Transmembrane helix</keyword>
<dbReference type="SUPFAM" id="SSF103473">
    <property type="entry name" value="MFS general substrate transporter"/>
    <property type="match status" value="1"/>
</dbReference>
<feature type="transmembrane region" description="Helical" evidence="1">
    <location>
        <begin position="270"/>
        <end position="291"/>
    </location>
</feature>
<evidence type="ECO:0000256" key="1">
    <source>
        <dbReference type="SAM" id="Phobius"/>
    </source>
</evidence>
<dbReference type="AlphaFoldDB" id="A0A2P2QLS5"/>
<dbReference type="GO" id="GO:0016020">
    <property type="term" value="C:membrane"/>
    <property type="evidence" value="ECO:0007669"/>
    <property type="project" value="InterPro"/>
</dbReference>
<dbReference type="GO" id="GO:0015098">
    <property type="term" value="F:molybdate ion transmembrane transporter activity"/>
    <property type="evidence" value="ECO:0007669"/>
    <property type="project" value="InterPro"/>
</dbReference>
<name>A0A2P2QLS5_RHIMU</name>
<sequence length="317" mass="35507">MAVEMESASVWEPNPSIYIFIMICSLFSIILLPRLFKNNRSSTPSVSPSSPFDQSFSSPSSLRFRRNFLCSYCLASVMEGMWSVFGELELAHYGLAKEQIVTCLCVGYGTALIFSAFLGMLSDLIGHKKACLIFCTLHLFVGIWKRIASRTSIWIASICLPLATSIFSFSFEAWVVVENEKQGHRQDALNDMFWLMTFIESATLIGSQVLSNWLVGNNLENGIASSSTATIILAMIGFILVSEGWKGSPQTAAAKEHKVSYAHILRDKRIWLLALAHGSLQFSIAVFWILWAPTLVVRSHVYRHILFNALCRFLVCH</sequence>
<keyword evidence="1" id="KW-0812">Transmembrane</keyword>
<dbReference type="PANTHER" id="PTHR23516:SF2">
    <property type="entry name" value="MOLYBDATE-ANION TRANSPORTER"/>
    <property type="match status" value="1"/>
</dbReference>
<feature type="transmembrane region" description="Helical" evidence="1">
    <location>
        <begin position="153"/>
        <end position="177"/>
    </location>
</feature>
<dbReference type="EMBL" id="GGEC01087351">
    <property type="protein sequence ID" value="MBX67835.1"/>
    <property type="molecule type" value="Transcribed_RNA"/>
</dbReference>
<evidence type="ECO:0000313" key="2">
    <source>
        <dbReference type="EMBL" id="MBX67835.1"/>
    </source>
</evidence>
<dbReference type="Pfam" id="PF05631">
    <property type="entry name" value="MFS_5"/>
    <property type="match status" value="1"/>
</dbReference>
<feature type="transmembrane region" description="Helical" evidence="1">
    <location>
        <begin position="17"/>
        <end position="36"/>
    </location>
</feature>
<reference evidence="2" key="1">
    <citation type="submission" date="2018-02" db="EMBL/GenBank/DDBJ databases">
        <title>Rhizophora mucronata_Transcriptome.</title>
        <authorList>
            <person name="Meera S.P."/>
            <person name="Sreeshan A."/>
            <person name="Augustine A."/>
        </authorList>
    </citation>
    <scope>NUCLEOTIDE SEQUENCE</scope>
    <source>
        <tissue evidence="2">Leaf</tissue>
    </source>
</reference>
<proteinExistence type="predicted"/>
<protein>
    <recommendedName>
        <fullName evidence="3">Molybdate-anion transporter-like</fullName>
    </recommendedName>
</protein>
<organism evidence="2">
    <name type="scientific">Rhizophora mucronata</name>
    <name type="common">Asiatic mangrove</name>
    <dbReference type="NCBI Taxonomy" id="61149"/>
    <lineage>
        <taxon>Eukaryota</taxon>
        <taxon>Viridiplantae</taxon>
        <taxon>Streptophyta</taxon>
        <taxon>Embryophyta</taxon>
        <taxon>Tracheophyta</taxon>
        <taxon>Spermatophyta</taxon>
        <taxon>Magnoliopsida</taxon>
        <taxon>eudicotyledons</taxon>
        <taxon>Gunneridae</taxon>
        <taxon>Pentapetalae</taxon>
        <taxon>rosids</taxon>
        <taxon>fabids</taxon>
        <taxon>Malpighiales</taxon>
        <taxon>Rhizophoraceae</taxon>
        <taxon>Rhizophora</taxon>
    </lineage>
</organism>
<dbReference type="InterPro" id="IPR008509">
    <property type="entry name" value="MOT2/MFSD5"/>
</dbReference>
<feature type="transmembrane region" description="Helical" evidence="1">
    <location>
        <begin position="98"/>
        <end position="118"/>
    </location>
</feature>
<dbReference type="InterPro" id="IPR036259">
    <property type="entry name" value="MFS_trans_sf"/>
</dbReference>
<feature type="transmembrane region" description="Helical" evidence="1">
    <location>
        <begin position="189"/>
        <end position="210"/>
    </location>
</feature>
<evidence type="ECO:0008006" key="3">
    <source>
        <dbReference type="Google" id="ProtNLM"/>
    </source>
</evidence>
<dbReference type="Gene3D" id="1.20.1250.20">
    <property type="entry name" value="MFS general substrate transporter like domains"/>
    <property type="match status" value="1"/>
</dbReference>
<dbReference type="PANTHER" id="PTHR23516">
    <property type="entry name" value="SAM (S-ADENOSYL METHIONINE) TRANSPORTER"/>
    <property type="match status" value="1"/>
</dbReference>
<accession>A0A2P2QLS5</accession>